<dbReference type="InterPro" id="IPR036148">
    <property type="entry name" value="MmgE/PrpD_sf"/>
</dbReference>
<dbReference type="InterPro" id="IPR042183">
    <property type="entry name" value="MmgE/PrpD_sf_1"/>
</dbReference>
<protein>
    <submittedName>
        <fullName evidence="4">MmgE/PrpD family protein</fullName>
    </submittedName>
</protein>
<dbReference type="SUPFAM" id="SSF103378">
    <property type="entry name" value="2-methylcitrate dehydratase PrpD"/>
    <property type="match status" value="1"/>
</dbReference>
<dbReference type="PANTHER" id="PTHR16943:SF8">
    <property type="entry name" value="2-METHYLCITRATE DEHYDRATASE"/>
    <property type="match status" value="1"/>
</dbReference>
<dbReference type="Proteomes" id="UP000553343">
    <property type="component" value="Unassembled WGS sequence"/>
</dbReference>
<feature type="domain" description="MmgE/PrpD N-terminal" evidence="2">
    <location>
        <begin position="20"/>
        <end position="248"/>
    </location>
</feature>
<dbReference type="Gene3D" id="1.10.4100.10">
    <property type="entry name" value="2-methylcitrate dehydratase PrpD"/>
    <property type="match status" value="1"/>
</dbReference>
<name>A0A850T0E8_9BACT</name>
<comment type="similarity">
    <text evidence="1">Belongs to the PrpD family.</text>
</comment>
<feature type="domain" description="MmgE/PrpD C-terminal" evidence="3">
    <location>
        <begin position="270"/>
        <end position="439"/>
    </location>
</feature>
<keyword evidence="5" id="KW-1185">Reference proteome</keyword>
<organism evidence="4 5">
    <name type="scientific">Desulfobacter latus</name>
    <dbReference type="NCBI Taxonomy" id="2292"/>
    <lineage>
        <taxon>Bacteria</taxon>
        <taxon>Pseudomonadati</taxon>
        <taxon>Thermodesulfobacteriota</taxon>
        <taxon>Desulfobacteria</taxon>
        <taxon>Desulfobacterales</taxon>
        <taxon>Desulfobacteraceae</taxon>
        <taxon>Desulfobacter</taxon>
    </lineage>
</organism>
<accession>A0A850T0E8</accession>
<dbReference type="PANTHER" id="PTHR16943">
    <property type="entry name" value="2-METHYLCITRATE DEHYDRATASE-RELATED"/>
    <property type="match status" value="1"/>
</dbReference>
<dbReference type="AlphaFoldDB" id="A0A850T0E8"/>
<dbReference type="RefSeq" id="WP_178367255.1">
    <property type="nucleotide sequence ID" value="NZ_JACADJ010000046.1"/>
</dbReference>
<evidence type="ECO:0000256" key="1">
    <source>
        <dbReference type="ARBA" id="ARBA00006174"/>
    </source>
</evidence>
<reference evidence="4 5" key="1">
    <citation type="submission" date="2020-06" db="EMBL/GenBank/DDBJ databases">
        <title>High-quality draft genome of sulfate reducer Desulfobacter latus type strain AcrS2 isolated from marine sediment.</title>
        <authorList>
            <person name="Hoppe M."/>
            <person name="Larsen C.K."/>
            <person name="Marshall I.P.G."/>
            <person name="Schramm A."/>
            <person name="Marietou A.G."/>
        </authorList>
    </citation>
    <scope>NUCLEOTIDE SEQUENCE [LARGE SCALE GENOMIC DNA]</scope>
    <source>
        <strain evidence="4 5">AcRS2</strain>
    </source>
</reference>
<dbReference type="Pfam" id="PF03972">
    <property type="entry name" value="MmgE_PrpD_N"/>
    <property type="match status" value="1"/>
</dbReference>
<evidence type="ECO:0000259" key="3">
    <source>
        <dbReference type="Pfam" id="PF19305"/>
    </source>
</evidence>
<evidence type="ECO:0000313" key="4">
    <source>
        <dbReference type="EMBL" id="NWH05800.1"/>
    </source>
</evidence>
<dbReference type="Pfam" id="PF19305">
    <property type="entry name" value="MmgE_PrpD_C"/>
    <property type="match status" value="1"/>
</dbReference>
<proteinExistence type="inferred from homology"/>
<comment type="caution">
    <text evidence="4">The sequence shown here is derived from an EMBL/GenBank/DDBJ whole genome shotgun (WGS) entry which is preliminary data.</text>
</comment>
<evidence type="ECO:0000259" key="2">
    <source>
        <dbReference type="Pfam" id="PF03972"/>
    </source>
</evidence>
<evidence type="ECO:0000313" key="5">
    <source>
        <dbReference type="Proteomes" id="UP000553343"/>
    </source>
</evidence>
<gene>
    <name evidence="4" type="ORF">HXW94_12525</name>
</gene>
<dbReference type="Gene3D" id="3.30.1330.120">
    <property type="entry name" value="2-methylcitrate dehydratase PrpD"/>
    <property type="match status" value="1"/>
</dbReference>
<dbReference type="InterPro" id="IPR045337">
    <property type="entry name" value="MmgE_PrpD_C"/>
</dbReference>
<dbReference type="InterPro" id="IPR005656">
    <property type="entry name" value="MmgE_PrpD"/>
</dbReference>
<dbReference type="InterPro" id="IPR045336">
    <property type="entry name" value="MmgE_PrpD_N"/>
</dbReference>
<dbReference type="GO" id="GO:0016829">
    <property type="term" value="F:lyase activity"/>
    <property type="evidence" value="ECO:0007669"/>
    <property type="project" value="InterPro"/>
</dbReference>
<sequence>MTVNLTDKFIKDLCCFKDRNSPETVILQAKRCLLDYLGAAFAGAGMLDAKGKKLLQSLGGGQSRDAAVIGFNRKAGIETAVFMNGISAHVAELDDGVISGIVHPGSPIFSALLPVAEKEKVSGKELISGIISGYEAAVRLADAIQPAHKKRGFHGTGTCGTIGAAMGIGTMLGFSETQMKSAVSAAAVTASGSLKVLEDESELKPFNVGRAASGGFLAAIMAQAGFNGPDDVFSGDRGFLHMMGSSYDLAQLENSVNGVFKIEKVYIKPFASCRYTHPAVDAVLRIRTEHPISPETIASVKVKTYFWAVANHDHTTISGPSSAKMSIPYSVAVALITGKAGLEEFSEKYVNNSEISALTQKIMVEPDEKLTELFPRKTAAIVDILTRDGNCYSARIDCPKGEPENPLSNSELEEKFISLATFGNKTPKEINKIIETVWQLETRLPELFDLI</sequence>
<dbReference type="InterPro" id="IPR042188">
    <property type="entry name" value="MmgE/PrpD_sf_2"/>
</dbReference>
<dbReference type="EMBL" id="JACADJ010000046">
    <property type="protein sequence ID" value="NWH05800.1"/>
    <property type="molecule type" value="Genomic_DNA"/>
</dbReference>